<evidence type="ECO:0000313" key="4">
    <source>
        <dbReference type="Proteomes" id="UP000706891"/>
    </source>
</evidence>
<dbReference type="Proteomes" id="UP000706891">
    <property type="component" value="Unassembled WGS sequence"/>
</dbReference>
<evidence type="ECO:0000256" key="2">
    <source>
        <dbReference type="SAM" id="Phobius"/>
    </source>
</evidence>
<sequence>MKGHGAHPFLRMHVQPMLYPHIKTAWEYCYLFISGWAFGDACFLMSGNKSSRLFLYIKSNADFGGLIGKKNYKENNIMPQTEKTLTSIFESNKLVLKGKLEGLNLPSDSQKIQTIINDYLNEMFDNDGEFRLHLTQAEDYILQAALSLLNAQQAMVKETMPQVSTSKPKLEQIHKQNEGLTKEKYPYTLGGTAIGSSVGGLIFGTWGAVFGAIAGTAIVLYYASSHNTASTPKMEEQPLLQSKLNVDVFLNIVGNICSSVDSLIETFRAQINRVVNKYESQEKPTLEKEYRFLLESVQSLVGYKRAHNEDEKFTRKIQERIEDMAESLENYNLEIVNYTENHSNWFDVIENPNVQTTSQVLPAIVKNGNVVLKGRVFIP</sequence>
<keyword evidence="2" id="KW-0472">Membrane</keyword>
<name>A0A938WTQ5_9BACT</name>
<keyword evidence="2" id="KW-1133">Transmembrane helix</keyword>
<keyword evidence="2" id="KW-0812">Transmembrane</keyword>
<dbReference type="EMBL" id="JACJJG010000040">
    <property type="protein sequence ID" value="MBM6673865.1"/>
    <property type="molecule type" value="Genomic_DNA"/>
</dbReference>
<evidence type="ECO:0000313" key="3">
    <source>
        <dbReference type="EMBL" id="MBM6673865.1"/>
    </source>
</evidence>
<proteinExistence type="predicted"/>
<gene>
    <name evidence="3" type="ORF">H6A34_08250</name>
</gene>
<feature type="coiled-coil region" evidence="1">
    <location>
        <begin position="314"/>
        <end position="341"/>
    </location>
</feature>
<dbReference type="RefSeq" id="WP_205104813.1">
    <property type="nucleotide sequence ID" value="NZ_JACJJG010000040.1"/>
</dbReference>
<organism evidence="3 4">
    <name type="scientific">Marseilla massiliensis</name>
    <dbReference type="NCBI Taxonomy" id="1841864"/>
    <lineage>
        <taxon>Bacteria</taxon>
        <taxon>Pseudomonadati</taxon>
        <taxon>Bacteroidota</taxon>
        <taxon>Bacteroidia</taxon>
        <taxon>Bacteroidales</taxon>
        <taxon>Prevotellaceae</taxon>
        <taxon>Marseilla</taxon>
    </lineage>
</organism>
<dbReference type="AlphaFoldDB" id="A0A938WTQ5"/>
<comment type="caution">
    <text evidence="3">The sequence shown here is derived from an EMBL/GenBank/DDBJ whole genome shotgun (WGS) entry which is preliminary data.</text>
</comment>
<reference evidence="3" key="1">
    <citation type="submission" date="2020-08" db="EMBL/GenBank/DDBJ databases">
        <authorList>
            <person name="Cejkova D."/>
            <person name="Kubasova T."/>
            <person name="Jahodarova E."/>
            <person name="Rychlik I."/>
        </authorList>
    </citation>
    <scope>NUCLEOTIDE SEQUENCE</scope>
    <source>
        <strain evidence="3">An824</strain>
    </source>
</reference>
<accession>A0A938WTQ5</accession>
<feature type="transmembrane region" description="Helical" evidence="2">
    <location>
        <begin position="201"/>
        <end position="223"/>
    </location>
</feature>
<reference evidence="3" key="2">
    <citation type="journal article" date="2021" name="Sci. Rep.">
        <title>The distribution of antibiotic resistance genes in chicken gut microbiota commensals.</title>
        <authorList>
            <person name="Juricova H."/>
            <person name="Matiasovicova J."/>
            <person name="Kubasova T."/>
            <person name="Cejkova D."/>
            <person name="Rychlik I."/>
        </authorList>
    </citation>
    <scope>NUCLEOTIDE SEQUENCE</scope>
    <source>
        <strain evidence="3">An824</strain>
    </source>
</reference>
<keyword evidence="4" id="KW-1185">Reference proteome</keyword>
<keyword evidence="1" id="KW-0175">Coiled coil</keyword>
<evidence type="ECO:0000256" key="1">
    <source>
        <dbReference type="SAM" id="Coils"/>
    </source>
</evidence>
<protein>
    <submittedName>
        <fullName evidence="3">Uncharacterized protein</fullName>
    </submittedName>
</protein>